<evidence type="ECO:0000313" key="2">
    <source>
        <dbReference type="EMBL" id="OGF22906.1"/>
    </source>
</evidence>
<dbReference type="EMBL" id="MFFS01000009">
    <property type="protein sequence ID" value="OGF22906.1"/>
    <property type="molecule type" value="Genomic_DNA"/>
</dbReference>
<evidence type="ECO:0008006" key="4">
    <source>
        <dbReference type="Google" id="ProtNLM"/>
    </source>
</evidence>
<feature type="transmembrane region" description="Helical" evidence="1">
    <location>
        <begin position="84"/>
        <end position="105"/>
    </location>
</feature>
<proteinExistence type="predicted"/>
<keyword evidence="1" id="KW-0472">Membrane</keyword>
<dbReference type="PANTHER" id="PTHR30221:SF1">
    <property type="entry name" value="SMALL-CONDUCTANCE MECHANOSENSITIVE CHANNEL"/>
    <property type="match status" value="1"/>
</dbReference>
<feature type="transmembrane region" description="Helical" evidence="1">
    <location>
        <begin position="186"/>
        <end position="208"/>
    </location>
</feature>
<dbReference type="STRING" id="1797985.A2Y83_00855"/>
<feature type="transmembrane region" description="Helical" evidence="1">
    <location>
        <begin position="159"/>
        <end position="180"/>
    </location>
</feature>
<feature type="transmembrane region" description="Helical" evidence="1">
    <location>
        <begin position="25"/>
        <end position="46"/>
    </location>
</feature>
<reference evidence="2 3" key="1">
    <citation type="journal article" date="2016" name="Nat. Commun.">
        <title>Thousands of microbial genomes shed light on interconnected biogeochemical processes in an aquifer system.</title>
        <authorList>
            <person name="Anantharaman K."/>
            <person name="Brown C.T."/>
            <person name="Hug L.A."/>
            <person name="Sharon I."/>
            <person name="Castelle C.J."/>
            <person name="Probst A.J."/>
            <person name="Thomas B.C."/>
            <person name="Singh A."/>
            <person name="Wilkins M.J."/>
            <person name="Karaoz U."/>
            <person name="Brodie E.L."/>
            <person name="Williams K.H."/>
            <person name="Hubbard S.S."/>
            <person name="Banfield J.F."/>
        </authorList>
    </citation>
    <scope>NUCLEOTIDE SEQUENCE [LARGE SCALE GENOMIC DNA]</scope>
</reference>
<dbReference type="Proteomes" id="UP000178323">
    <property type="component" value="Unassembled WGS sequence"/>
</dbReference>
<organism evidence="2 3">
    <name type="scientific">Candidatus Falkowbacteria bacterium RBG_13_39_14</name>
    <dbReference type="NCBI Taxonomy" id="1797985"/>
    <lineage>
        <taxon>Bacteria</taxon>
        <taxon>Candidatus Falkowiibacteriota</taxon>
    </lineage>
</organism>
<comment type="caution">
    <text evidence="2">The sequence shown here is derived from an EMBL/GenBank/DDBJ whole genome shotgun (WGS) entry which is preliminary data.</text>
</comment>
<keyword evidence="1" id="KW-1133">Transmembrane helix</keyword>
<evidence type="ECO:0000256" key="1">
    <source>
        <dbReference type="SAM" id="Phobius"/>
    </source>
</evidence>
<dbReference type="InterPro" id="IPR045275">
    <property type="entry name" value="MscS_archaea/bacteria_type"/>
</dbReference>
<accession>A0A1F5S8F9</accession>
<dbReference type="Pfam" id="PF05552">
    <property type="entry name" value="MS_channel_1st_1"/>
    <property type="match status" value="2"/>
</dbReference>
<feature type="transmembrane region" description="Helical" evidence="1">
    <location>
        <begin position="117"/>
        <end position="138"/>
    </location>
</feature>
<sequence length="225" mass="24497">MPNLTTWGEVITNSFQNLWIKVISFLPNVIIAILFLLVGLLVAKFFSKFITRTLKYLYFDKAADSLGIKEELAKIGIKVDLSKVVGLIVNWFFIIVFLVAAADILKFTQITEFLNKVLLYIPKVIIAAVILIIGVVFANFINGVVKTSVHVVSLESADAIAAIAKWAILIFSVMAALVQLDIAAELVSVLLKGFVAMLAISGGIAFGLGGQDKAKKIIDKLGEKK</sequence>
<gene>
    <name evidence="2" type="ORF">A2Y83_00855</name>
</gene>
<evidence type="ECO:0000313" key="3">
    <source>
        <dbReference type="Proteomes" id="UP000178323"/>
    </source>
</evidence>
<dbReference type="Gene3D" id="1.10.287.1260">
    <property type="match status" value="1"/>
</dbReference>
<name>A0A1F5S8F9_9BACT</name>
<dbReference type="GO" id="GO:0008381">
    <property type="term" value="F:mechanosensitive monoatomic ion channel activity"/>
    <property type="evidence" value="ECO:0007669"/>
    <property type="project" value="InterPro"/>
</dbReference>
<protein>
    <recommendedName>
        <fullName evidence="4">Small-conductance mechanosensitive ion channel</fullName>
    </recommendedName>
</protein>
<dbReference type="PANTHER" id="PTHR30221">
    <property type="entry name" value="SMALL-CONDUCTANCE MECHANOSENSITIVE CHANNEL"/>
    <property type="match status" value="1"/>
</dbReference>
<keyword evidence="1" id="KW-0812">Transmembrane</keyword>
<dbReference type="InterPro" id="IPR008910">
    <property type="entry name" value="MSC_TM_helix"/>
</dbReference>
<dbReference type="AlphaFoldDB" id="A0A1F5S8F9"/>